<proteinExistence type="predicted"/>
<comment type="caution">
    <text evidence="1">The sequence shown here is derived from an EMBL/GenBank/DDBJ whole genome shotgun (WGS) entry which is preliminary data.</text>
</comment>
<protein>
    <submittedName>
        <fullName evidence="1">Uncharacterized protein</fullName>
    </submittedName>
</protein>
<accession>X8DN40</accession>
<dbReference type="Proteomes" id="UP000023351">
    <property type="component" value="Unassembled WGS sequence"/>
</dbReference>
<dbReference type="PATRIC" id="fig|1299321.3.peg.3191"/>
<sequence length="166" mass="18140">MNAGAQDARDYDRAHQQFNALQNDLTKTPQLDLKKIAETAVPFLKPAGEAADFLEGLTPSPALKTDPTTIQGDDYLTRQLEGGTFNNATTKNITVLQGLIAANPNLVNDPALQQYFPGGQPDLDRIDGDRVGFDAAFSQVTENPSYGYDGTTWNRNVNEGHEINWS</sequence>
<name>X8DN40_9MYCO</name>
<gene>
    <name evidence="1" type="ORF">I540_3321</name>
</gene>
<dbReference type="EMBL" id="JAOJ01000002">
    <property type="protein sequence ID" value="EUA69794.1"/>
    <property type="molecule type" value="Genomic_DNA"/>
</dbReference>
<organism evidence="1 2">
    <name type="scientific">Mycobacteroides abscessus subsp. bolletii 1513</name>
    <dbReference type="NCBI Taxonomy" id="1299321"/>
    <lineage>
        <taxon>Bacteria</taxon>
        <taxon>Bacillati</taxon>
        <taxon>Actinomycetota</taxon>
        <taxon>Actinomycetes</taxon>
        <taxon>Mycobacteriales</taxon>
        <taxon>Mycobacteriaceae</taxon>
        <taxon>Mycobacteroides</taxon>
        <taxon>Mycobacteroides abscessus</taxon>
    </lineage>
</organism>
<reference evidence="1 2" key="1">
    <citation type="submission" date="2013-12" db="EMBL/GenBank/DDBJ databases">
        <authorList>
            <person name="Zelazny A."/>
            <person name="Olivier K."/>
            <person name="Holland S."/>
            <person name="Lenaerts A."/>
            <person name="Ordway D."/>
            <person name="DeGroote M.A."/>
            <person name="Parker T."/>
            <person name="Sizemore C."/>
            <person name="Tallon L.J."/>
            <person name="Sadzewicz L.K."/>
            <person name="Sengamalay N."/>
            <person name="Fraser C.M."/>
            <person name="Hine E."/>
            <person name="Shefchek K.A."/>
            <person name="Das S.P."/>
            <person name="Tettelin H."/>
        </authorList>
    </citation>
    <scope>NUCLEOTIDE SEQUENCE [LARGE SCALE GENOMIC DNA]</scope>
    <source>
        <strain evidence="1 2">1513</strain>
    </source>
</reference>
<evidence type="ECO:0000313" key="2">
    <source>
        <dbReference type="Proteomes" id="UP000023351"/>
    </source>
</evidence>
<evidence type="ECO:0000313" key="1">
    <source>
        <dbReference type="EMBL" id="EUA69794.1"/>
    </source>
</evidence>
<dbReference type="AlphaFoldDB" id="X8DN40"/>